<comment type="caution">
    <text evidence="7">The sequence shown here is derived from an EMBL/GenBank/DDBJ whole genome shotgun (WGS) entry which is preliminary data.</text>
</comment>
<feature type="transmembrane region" description="Helical" evidence="6">
    <location>
        <begin position="78"/>
        <end position="95"/>
    </location>
</feature>
<dbReference type="PANTHER" id="PTHR43298:SF2">
    <property type="entry name" value="FMN_FAD EXPORTER YEEO-RELATED"/>
    <property type="match status" value="1"/>
</dbReference>
<dbReference type="InterPro" id="IPR002528">
    <property type="entry name" value="MATE_fam"/>
</dbReference>
<evidence type="ECO:0000256" key="4">
    <source>
        <dbReference type="ARBA" id="ARBA00022448"/>
    </source>
</evidence>
<accession>W1VA99</accession>
<organism evidence="7 8">
    <name type="scientific">Actinomyces urogenitalis DORA_12</name>
    <dbReference type="NCBI Taxonomy" id="1403939"/>
    <lineage>
        <taxon>Bacteria</taxon>
        <taxon>Bacillati</taxon>
        <taxon>Actinomycetota</taxon>
        <taxon>Actinomycetes</taxon>
        <taxon>Actinomycetales</taxon>
        <taxon>Actinomycetaceae</taxon>
        <taxon>Actinomyces</taxon>
    </lineage>
</organism>
<dbReference type="AlphaFoldDB" id="W1VA99"/>
<name>W1VA99_9ACTO</name>
<dbReference type="Pfam" id="PF01554">
    <property type="entry name" value="MatE"/>
    <property type="match status" value="1"/>
</dbReference>
<gene>
    <name evidence="7" type="ORF">Q605_AUC01153G0001</name>
</gene>
<comment type="similarity">
    <text evidence="2">Belongs to the multi antimicrobial extrusion (MATE) (TC 2.A.66.1) family.</text>
</comment>
<keyword evidence="6" id="KW-0812">Transmembrane</keyword>
<keyword evidence="6" id="KW-0472">Membrane</keyword>
<dbReference type="Proteomes" id="UP000018852">
    <property type="component" value="Unassembled WGS sequence"/>
</dbReference>
<proteinExistence type="inferred from homology"/>
<dbReference type="GO" id="GO:0005886">
    <property type="term" value="C:plasma membrane"/>
    <property type="evidence" value="ECO:0007669"/>
    <property type="project" value="TreeGrafter"/>
</dbReference>
<keyword evidence="4" id="KW-0813">Transport</keyword>
<keyword evidence="6" id="KW-1133">Transmembrane helix</keyword>
<dbReference type="GO" id="GO:0042910">
    <property type="term" value="F:xenobiotic transmembrane transporter activity"/>
    <property type="evidence" value="ECO:0007669"/>
    <property type="project" value="InterPro"/>
</dbReference>
<sequence length="165" mass="18220">MLDRIQRWLSIDTMLPVAERLGPVGTTKQLYGNYLKIAWPATLQGLMLQFMTAIDLAMVGALGASALASVGIMGQPEMVMLIFCRALSIAVTAIIARRHGEGDVDGMNAVLKQSILLNFLIYVPLLLICFLNLEHILRFTGAEDGYIETAVWYGRFIVISLIFQS</sequence>
<dbReference type="PANTHER" id="PTHR43298">
    <property type="entry name" value="MULTIDRUG RESISTANCE PROTEIN NORM-RELATED"/>
    <property type="match status" value="1"/>
</dbReference>
<evidence type="ECO:0000256" key="1">
    <source>
        <dbReference type="ARBA" id="ARBA00003408"/>
    </source>
</evidence>
<evidence type="ECO:0000256" key="5">
    <source>
        <dbReference type="ARBA" id="ARBA00031636"/>
    </source>
</evidence>
<feature type="transmembrane region" description="Helical" evidence="6">
    <location>
        <begin position="115"/>
        <end position="133"/>
    </location>
</feature>
<protein>
    <recommendedName>
        <fullName evidence="3">Probable multidrug resistance protein NorM</fullName>
    </recommendedName>
    <alternativeName>
        <fullName evidence="5">Multidrug-efflux transporter</fullName>
    </alternativeName>
</protein>
<dbReference type="GO" id="GO:0015297">
    <property type="term" value="F:antiporter activity"/>
    <property type="evidence" value="ECO:0007669"/>
    <property type="project" value="InterPro"/>
</dbReference>
<dbReference type="InterPro" id="IPR050222">
    <property type="entry name" value="MATE_MdtK"/>
</dbReference>
<reference evidence="7 8" key="1">
    <citation type="submission" date="2013-12" db="EMBL/GenBank/DDBJ databases">
        <title>A Varibaculum cambriense genome reconstructed from a premature infant gut community with otherwise low bacterial novelty that shifts toward anaerobic metabolism during the third week of life.</title>
        <authorList>
            <person name="Brown C.T."/>
            <person name="Sharon I."/>
            <person name="Thomas B.C."/>
            <person name="Castelle C.J."/>
            <person name="Morowitz M.J."/>
            <person name="Banfield J.F."/>
        </authorList>
    </citation>
    <scope>NUCLEOTIDE SEQUENCE [LARGE SCALE GENOMIC DNA]</scope>
    <source>
        <strain evidence="8">DORA_12</strain>
    </source>
</reference>
<feature type="transmembrane region" description="Helical" evidence="6">
    <location>
        <begin position="53"/>
        <end position="72"/>
    </location>
</feature>
<feature type="non-terminal residue" evidence="7">
    <location>
        <position position="165"/>
    </location>
</feature>
<evidence type="ECO:0000313" key="7">
    <source>
        <dbReference type="EMBL" id="ETJ00929.1"/>
    </source>
</evidence>
<comment type="function">
    <text evidence="1">Multidrug efflux pump.</text>
</comment>
<evidence type="ECO:0000256" key="3">
    <source>
        <dbReference type="ARBA" id="ARBA00020268"/>
    </source>
</evidence>
<evidence type="ECO:0000256" key="6">
    <source>
        <dbReference type="SAM" id="Phobius"/>
    </source>
</evidence>
<evidence type="ECO:0000313" key="8">
    <source>
        <dbReference type="Proteomes" id="UP000018852"/>
    </source>
</evidence>
<evidence type="ECO:0000256" key="2">
    <source>
        <dbReference type="ARBA" id="ARBA00010199"/>
    </source>
</evidence>
<dbReference type="EMBL" id="AZLV01001153">
    <property type="protein sequence ID" value="ETJ00929.1"/>
    <property type="molecule type" value="Genomic_DNA"/>
</dbReference>